<protein>
    <submittedName>
        <fullName evidence="5">Uncharacterized protein</fullName>
    </submittedName>
</protein>
<evidence type="ECO:0000256" key="3">
    <source>
        <dbReference type="ARBA" id="ARBA00023315"/>
    </source>
</evidence>
<organism evidence="5 6">
    <name type="scientific">Acer yangbiense</name>
    <dbReference type="NCBI Taxonomy" id="1000413"/>
    <lineage>
        <taxon>Eukaryota</taxon>
        <taxon>Viridiplantae</taxon>
        <taxon>Streptophyta</taxon>
        <taxon>Embryophyta</taxon>
        <taxon>Tracheophyta</taxon>
        <taxon>Spermatophyta</taxon>
        <taxon>Magnoliopsida</taxon>
        <taxon>eudicotyledons</taxon>
        <taxon>Gunneridae</taxon>
        <taxon>Pentapetalae</taxon>
        <taxon>rosids</taxon>
        <taxon>malvids</taxon>
        <taxon>Sapindales</taxon>
        <taxon>Sapindaceae</taxon>
        <taxon>Hippocastanoideae</taxon>
        <taxon>Acereae</taxon>
        <taxon>Acer</taxon>
    </lineage>
</organism>
<gene>
    <name evidence="5" type="ORF">EZV62_011588</name>
</gene>
<evidence type="ECO:0000256" key="2">
    <source>
        <dbReference type="ARBA" id="ARBA00022679"/>
    </source>
</evidence>
<feature type="region of interest" description="Disordered" evidence="4">
    <location>
        <begin position="34"/>
        <end position="75"/>
    </location>
</feature>
<proteinExistence type="inferred from homology"/>
<feature type="compositionally biased region" description="Basic and acidic residues" evidence="4">
    <location>
        <begin position="57"/>
        <end position="66"/>
    </location>
</feature>
<evidence type="ECO:0000256" key="1">
    <source>
        <dbReference type="ARBA" id="ARBA00009861"/>
    </source>
</evidence>
<keyword evidence="3" id="KW-0012">Acyltransferase</keyword>
<comment type="similarity">
    <text evidence="1">Belongs to the plant acyltransferase family.</text>
</comment>
<reference evidence="6" key="1">
    <citation type="journal article" date="2019" name="Gigascience">
        <title>De novo genome assembly of the endangered Acer yangbiense, a plant species with extremely small populations endemic to Yunnan Province, China.</title>
        <authorList>
            <person name="Yang J."/>
            <person name="Wariss H.M."/>
            <person name="Tao L."/>
            <person name="Zhang R."/>
            <person name="Yun Q."/>
            <person name="Hollingsworth P."/>
            <person name="Dao Z."/>
            <person name="Luo G."/>
            <person name="Guo H."/>
            <person name="Ma Y."/>
            <person name="Sun W."/>
        </authorList>
    </citation>
    <scope>NUCLEOTIDE SEQUENCE [LARGE SCALE GENOMIC DNA]</scope>
    <source>
        <strain evidence="6">cv. Malutang</strain>
    </source>
</reference>
<evidence type="ECO:0000313" key="6">
    <source>
        <dbReference type="Proteomes" id="UP000323000"/>
    </source>
</evidence>
<evidence type="ECO:0000313" key="5">
    <source>
        <dbReference type="EMBL" id="TXG64594.1"/>
    </source>
</evidence>
<evidence type="ECO:0000256" key="4">
    <source>
        <dbReference type="SAM" id="MobiDB-lite"/>
    </source>
</evidence>
<dbReference type="Pfam" id="PF02458">
    <property type="entry name" value="Transferase"/>
    <property type="match status" value="2"/>
</dbReference>
<name>A0A5C7I646_9ROSI</name>
<dbReference type="Gene3D" id="3.30.559.10">
    <property type="entry name" value="Chloramphenicol acetyltransferase-like domain"/>
    <property type="match status" value="3"/>
</dbReference>
<dbReference type="GO" id="GO:0016746">
    <property type="term" value="F:acyltransferase activity"/>
    <property type="evidence" value="ECO:0007669"/>
    <property type="project" value="UniProtKB-KW"/>
</dbReference>
<feature type="region of interest" description="Disordered" evidence="4">
    <location>
        <begin position="1"/>
        <end position="20"/>
    </location>
</feature>
<dbReference type="EMBL" id="VAHF01000004">
    <property type="protein sequence ID" value="TXG64594.1"/>
    <property type="molecule type" value="Genomic_DNA"/>
</dbReference>
<dbReference type="PANTHER" id="PTHR31623:SF83">
    <property type="entry name" value="ACETYL-COA-BENZYLALCOHOL ACETYLTRANSFERASE-LIKE"/>
    <property type="match status" value="1"/>
</dbReference>
<dbReference type="Proteomes" id="UP000323000">
    <property type="component" value="Chromosome 4"/>
</dbReference>
<accession>A0A5C7I646</accession>
<dbReference type="AlphaFoldDB" id="A0A5C7I646"/>
<sequence>MAATKNPKIVNTNEEPKEPKNLFTLLTTTLGLNQNQESKTEVAGISEEENEISGSKKQGDGVKFSDPKPITPPPLKLQVEEYENPAARLLLEKSLSEILTLFYPLAGRYIKENLSVSCNDEGVEYIEALVNSQLSPILLGEFETKELNCFLPDELEESAISPLVAIQVNIFNYGGLAIGLRLSHRIIDGFTCSMFMNGWAKACKVGLNDVTIPNFESGILFPPRDLSGFQFLHSPKTKSHELVTKMFSFDEETISKLKIEAGCKPSTTEVLTALIMRAKINAAAARARNRTCLLLVREQELGLNNFVDQVRDAIRDTMMEYAKKESSDEDGFFSKVVKQCIDIVEETREGELDVHMFSSVMSLPFHQADFGWGMPDWVSMGKMSSKSVFFIARSNGSGDKKGLIEAWVTMDKDDMACFEKDPSIVMSTKSASTKIAIAIPILRPRI</sequence>
<dbReference type="InterPro" id="IPR023213">
    <property type="entry name" value="CAT-like_dom_sf"/>
</dbReference>
<dbReference type="PANTHER" id="PTHR31623">
    <property type="entry name" value="F21J9.9"/>
    <property type="match status" value="1"/>
</dbReference>
<keyword evidence="2" id="KW-0808">Transferase</keyword>
<keyword evidence="6" id="KW-1185">Reference proteome</keyword>
<dbReference type="OrthoDB" id="671439at2759"/>
<comment type="caution">
    <text evidence="5">The sequence shown here is derived from an EMBL/GenBank/DDBJ whole genome shotgun (WGS) entry which is preliminary data.</text>
</comment>